<keyword evidence="2" id="KW-0081">Bacteriolytic enzyme</keyword>
<comment type="caution">
    <text evidence="4">The sequence shown here is derived from an EMBL/GenBank/DDBJ whole genome shotgun (WGS) entry which is preliminary data.</text>
</comment>
<evidence type="ECO:0000256" key="1">
    <source>
        <dbReference type="ARBA" id="ARBA00022529"/>
    </source>
</evidence>
<keyword evidence="5" id="KW-1185">Reference proteome</keyword>
<dbReference type="SUPFAM" id="SSF47090">
    <property type="entry name" value="PGBD-like"/>
    <property type="match status" value="1"/>
</dbReference>
<sequence>MKNRLQHGPRVFRLTSSVGSCGTNDPKEVKTLQQQLVDAGYSLATGRPLHPDGRCNPDTIEAIRWYQRLLNMTPSGLISPTDTWFMEAIEQATRPHWRPQNVAGPLRVSIGQITFDAEGTDYITAVAPFRQNKYPFFSRILHWPVEGSSGVTLGRGYDMGKRSPGEIVATLRQAGIEEYKAQICAKAAGLKYEEAKKFVEVYGPLVGEITHQQQIRLFEIAYREKIEYGKAVYNRQIRRLAISNSIDWNSLDKSIRDAFIDTLYQGNRNAQQMVKIMAEGGSRQEIINFLRDDPKLSQDVRRTNIRVRNLTQ</sequence>
<dbReference type="InterPro" id="IPR023347">
    <property type="entry name" value="Lysozyme_dom_sf"/>
</dbReference>
<keyword evidence="1" id="KW-0929">Antimicrobial</keyword>
<accession>A0ABX3UFS3</accession>
<reference evidence="4 5" key="1">
    <citation type="submission" date="2017-02" db="EMBL/GenBank/DDBJ databases">
        <title>Draft genome sequence of a Kluyvera intermedia isolate from a patient with a pancreatic abscess.</title>
        <authorList>
            <person name="Thele R."/>
        </authorList>
    </citation>
    <scope>NUCLEOTIDE SEQUENCE [LARGE SCALE GENOMIC DNA]</scope>
    <source>
        <strain evidence="4 5">FOSA7093</strain>
    </source>
</reference>
<feature type="domain" description="Peptidoglycan binding-like" evidence="3">
    <location>
        <begin position="27"/>
        <end position="78"/>
    </location>
</feature>
<dbReference type="CDD" id="cd16903">
    <property type="entry name" value="pesticin_lyz-like"/>
    <property type="match status" value="1"/>
</dbReference>
<dbReference type="Proteomes" id="UP000192521">
    <property type="component" value="Unassembled WGS sequence"/>
</dbReference>
<evidence type="ECO:0000313" key="5">
    <source>
        <dbReference type="Proteomes" id="UP000192521"/>
    </source>
</evidence>
<dbReference type="InterPro" id="IPR036366">
    <property type="entry name" value="PGBDSf"/>
</dbReference>
<evidence type="ECO:0000259" key="3">
    <source>
        <dbReference type="Pfam" id="PF01471"/>
    </source>
</evidence>
<gene>
    <name evidence="4" type="ORF">B2M27_11055</name>
</gene>
<evidence type="ECO:0000313" key="4">
    <source>
        <dbReference type="EMBL" id="ORJ50330.1"/>
    </source>
</evidence>
<evidence type="ECO:0000256" key="2">
    <source>
        <dbReference type="ARBA" id="ARBA00022638"/>
    </source>
</evidence>
<organism evidence="4 5">
    <name type="scientific">Kluyvera intermedia</name>
    <name type="common">Enterobacter intermedius</name>
    <dbReference type="NCBI Taxonomy" id="61648"/>
    <lineage>
        <taxon>Bacteria</taxon>
        <taxon>Pseudomonadati</taxon>
        <taxon>Pseudomonadota</taxon>
        <taxon>Gammaproteobacteria</taxon>
        <taxon>Enterobacterales</taxon>
        <taxon>Enterobacteriaceae</taxon>
        <taxon>Kluyvera</taxon>
    </lineage>
</organism>
<name>A0ABX3UFS3_KLUIN</name>
<dbReference type="Pfam" id="PF01471">
    <property type="entry name" value="PG_binding_1"/>
    <property type="match status" value="1"/>
</dbReference>
<proteinExistence type="predicted"/>
<dbReference type="RefSeq" id="WP_085006197.1">
    <property type="nucleotide sequence ID" value="NZ_MWPR01000013.1"/>
</dbReference>
<dbReference type="EMBL" id="MWPR01000013">
    <property type="protein sequence ID" value="ORJ50330.1"/>
    <property type="molecule type" value="Genomic_DNA"/>
</dbReference>
<dbReference type="Gene3D" id="1.10.101.10">
    <property type="entry name" value="PGBD-like superfamily/PGBD"/>
    <property type="match status" value="1"/>
</dbReference>
<dbReference type="InterPro" id="IPR002477">
    <property type="entry name" value="Peptidoglycan-bd-like"/>
</dbReference>
<protein>
    <recommendedName>
        <fullName evidence="3">Peptidoglycan binding-like domain-containing protein</fullName>
    </recommendedName>
</protein>
<dbReference type="InterPro" id="IPR036365">
    <property type="entry name" value="PGBD-like_sf"/>
</dbReference>
<dbReference type="Gene3D" id="1.10.530.40">
    <property type="match status" value="1"/>
</dbReference>